<name>A0A2C5XJZ0_9HYPO</name>
<dbReference type="Proteomes" id="UP000226192">
    <property type="component" value="Unassembled WGS sequence"/>
</dbReference>
<accession>A0A2C5XJZ0</accession>
<dbReference type="AlphaFoldDB" id="A0A2C5XJZ0"/>
<dbReference type="InterPro" id="IPR026893">
    <property type="entry name" value="Tyr/Ser_Pase_IphP-type"/>
</dbReference>
<dbReference type="OrthoDB" id="449382at2759"/>
<gene>
    <name evidence="1" type="ORF">CDD81_2710</name>
</gene>
<evidence type="ECO:0000313" key="2">
    <source>
        <dbReference type="Proteomes" id="UP000226192"/>
    </source>
</evidence>
<organism evidence="1 2">
    <name type="scientific">Ophiocordyceps australis</name>
    <dbReference type="NCBI Taxonomy" id="1399860"/>
    <lineage>
        <taxon>Eukaryota</taxon>
        <taxon>Fungi</taxon>
        <taxon>Dikarya</taxon>
        <taxon>Ascomycota</taxon>
        <taxon>Pezizomycotina</taxon>
        <taxon>Sordariomycetes</taxon>
        <taxon>Hypocreomycetidae</taxon>
        <taxon>Hypocreales</taxon>
        <taxon>Ophiocordycipitaceae</taxon>
        <taxon>Ophiocordyceps</taxon>
    </lineage>
</organism>
<protein>
    <submittedName>
        <fullName evidence="1">Uncharacterized protein</fullName>
    </submittedName>
</protein>
<dbReference type="STRING" id="1399860.A0A2C5XJZ0"/>
<evidence type="ECO:0000313" key="1">
    <source>
        <dbReference type="EMBL" id="PHH65298.1"/>
    </source>
</evidence>
<dbReference type="Gene3D" id="3.90.190.10">
    <property type="entry name" value="Protein tyrosine phosphatase superfamily"/>
    <property type="match status" value="1"/>
</dbReference>
<keyword evidence="2" id="KW-1185">Reference proteome</keyword>
<dbReference type="Pfam" id="PF13350">
    <property type="entry name" value="Y_phosphatase3"/>
    <property type="match status" value="1"/>
</dbReference>
<dbReference type="EMBL" id="NJET01000019">
    <property type="protein sequence ID" value="PHH65298.1"/>
    <property type="molecule type" value="Genomic_DNA"/>
</dbReference>
<reference evidence="1 2" key="1">
    <citation type="submission" date="2017-06" db="EMBL/GenBank/DDBJ databases">
        <title>Ant-infecting Ophiocordyceps genomes reveal a high diversity of potential behavioral manipulation genes and a possible major role for enterotoxins.</title>
        <authorList>
            <person name="De Bekker C."/>
            <person name="Evans H.C."/>
            <person name="Brachmann A."/>
            <person name="Hughes D.P."/>
        </authorList>
    </citation>
    <scope>NUCLEOTIDE SEQUENCE [LARGE SCALE GENOMIC DNA]</scope>
    <source>
        <strain evidence="1 2">Map64</strain>
    </source>
</reference>
<sequence>MGRETAVLPGSTSHPFILVPGAYNVRRFGGYKSSIYPNATTREGLIYRSGNLSGVTRTGWEIVQKLGVSTIIDLTNPKEVETFTGAARTYANPSGIKTVHLPFKNGEFSIKRQVDKYKIYRDTTPEVRN</sequence>
<dbReference type="GO" id="GO:0004721">
    <property type="term" value="F:phosphoprotein phosphatase activity"/>
    <property type="evidence" value="ECO:0007669"/>
    <property type="project" value="InterPro"/>
</dbReference>
<comment type="caution">
    <text evidence="1">The sequence shown here is derived from an EMBL/GenBank/DDBJ whole genome shotgun (WGS) entry which is preliminary data.</text>
</comment>
<dbReference type="InterPro" id="IPR029021">
    <property type="entry name" value="Prot-tyrosine_phosphatase-like"/>
</dbReference>
<proteinExistence type="predicted"/>
<dbReference type="SUPFAM" id="SSF52799">
    <property type="entry name" value="(Phosphotyrosine protein) phosphatases II"/>
    <property type="match status" value="1"/>
</dbReference>